<evidence type="ECO:0000313" key="3">
    <source>
        <dbReference type="EMBL" id="MFB9840355.1"/>
    </source>
</evidence>
<organism evidence="3 4">
    <name type="scientific">Actinoallomurus acaciae</name>
    <dbReference type="NCBI Taxonomy" id="502577"/>
    <lineage>
        <taxon>Bacteria</taxon>
        <taxon>Bacillati</taxon>
        <taxon>Actinomycetota</taxon>
        <taxon>Actinomycetes</taxon>
        <taxon>Streptosporangiales</taxon>
        <taxon>Thermomonosporaceae</taxon>
        <taxon>Actinoallomurus</taxon>
    </lineage>
</organism>
<evidence type="ECO:0000256" key="2">
    <source>
        <dbReference type="SAM" id="Phobius"/>
    </source>
</evidence>
<dbReference type="EMBL" id="JBHLZP010001042">
    <property type="protein sequence ID" value="MFB9840355.1"/>
    <property type="molecule type" value="Genomic_DNA"/>
</dbReference>
<proteinExistence type="predicted"/>
<feature type="compositionally biased region" description="Low complexity" evidence="1">
    <location>
        <begin position="154"/>
        <end position="187"/>
    </location>
</feature>
<feature type="non-terminal residue" evidence="3">
    <location>
        <position position="187"/>
    </location>
</feature>
<dbReference type="Proteomes" id="UP001589627">
    <property type="component" value="Unassembled WGS sequence"/>
</dbReference>
<accession>A0ABV5YZ61</accession>
<feature type="region of interest" description="Disordered" evidence="1">
    <location>
        <begin position="127"/>
        <end position="187"/>
    </location>
</feature>
<keyword evidence="2" id="KW-0812">Transmembrane</keyword>
<keyword evidence="2" id="KW-0472">Membrane</keyword>
<sequence length="187" mass="18567">MPGQHGLDLSITQLIAGAAATITATVASSYFGVGGTLIGAGAASVLSTVGATVYQHFLDRGKARIAAKIPVRVGGAGADDGPPPGAAAQARSWPKWYIVLGAATGVFLAVMGLVTAFELFTGKPLSNTVRGRAGQGTSVHPVVAPVHPTRTPPASDRATAEATATSSVAPMPATTARTTPTPSPSAT</sequence>
<keyword evidence="2" id="KW-1133">Transmembrane helix</keyword>
<protein>
    <submittedName>
        <fullName evidence="3">Uncharacterized protein</fullName>
    </submittedName>
</protein>
<evidence type="ECO:0000313" key="4">
    <source>
        <dbReference type="Proteomes" id="UP001589627"/>
    </source>
</evidence>
<gene>
    <name evidence="3" type="ORF">ACFFNX_50240</name>
</gene>
<reference evidence="3 4" key="1">
    <citation type="submission" date="2024-09" db="EMBL/GenBank/DDBJ databases">
        <authorList>
            <person name="Sun Q."/>
            <person name="Mori K."/>
        </authorList>
    </citation>
    <scope>NUCLEOTIDE SEQUENCE [LARGE SCALE GENOMIC DNA]</scope>
    <source>
        <strain evidence="3 4">TBRC 0563</strain>
    </source>
</reference>
<feature type="transmembrane region" description="Helical" evidence="2">
    <location>
        <begin position="96"/>
        <end position="117"/>
    </location>
</feature>
<name>A0ABV5YZ61_9ACTN</name>
<feature type="transmembrane region" description="Helical" evidence="2">
    <location>
        <begin position="12"/>
        <end position="31"/>
    </location>
</feature>
<comment type="caution">
    <text evidence="3">The sequence shown here is derived from an EMBL/GenBank/DDBJ whole genome shotgun (WGS) entry which is preliminary data.</text>
</comment>
<evidence type="ECO:0000256" key="1">
    <source>
        <dbReference type="SAM" id="MobiDB-lite"/>
    </source>
</evidence>
<feature type="transmembrane region" description="Helical" evidence="2">
    <location>
        <begin position="37"/>
        <end position="58"/>
    </location>
</feature>
<keyword evidence="4" id="KW-1185">Reference proteome</keyword>